<dbReference type="GO" id="GO:0016740">
    <property type="term" value="F:transferase activity"/>
    <property type="evidence" value="ECO:0007669"/>
    <property type="project" value="TreeGrafter"/>
</dbReference>
<sequence>MQLSVLAENTARPGFEAEHGLSLYLRVGRRRLLVDAGGSALFARNAQKLGIDLAAVDTAVLTHGHRDHGGGLPTFLALNQSAPIYLRPGALDPHFSRRLHGLGDISVPPLTAGDRLVYTGSTHPLGDGLLLFAGVPRDALLPTYNRLLLNGRRQPDAFAHEQHLLIERGGRRVLVCGCGHTGIAAILRRCRLLCGHYPQVVVGGLHLSDPHTHTSEEPGRIAAVAHAVKQAGCTLYTGHCTGPVALAQLQHLLPGRVFPITAGQHIDL</sequence>
<dbReference type="SMART" id="SM00849">
    <property type="entry name" value="Lactamase_B"/>
    <property type="match status" value="1"/>
</dbReference>
<feature type="domain" description="Metallo-beta-lactamase" evidence="1">
    <location>
        <begin position="19"/>
        <end position="163"/>
    </location>
</feature>
<dbReference type="InterPro" id="IPR036866">
    <property type="entry name" value="RibonucZ/Hydroxyglut_hydro"/>
</dbReference>
<dbReference type="Pfam" id="PF00753">
    <property type="entry name" value="Lactamase_B"/>
    <property type="match status" value="1"/>
</dbReference>
<dbReference type="EMBL" id="FMHG01000001">
    <property type="protein sequence ID" value="SCJ58852.1"/>
    <property type="molecule type" value="Genomic_DNA"/>
</dbReference>
<dbReference type="InterPro" id="IPR052926">
    <property type="entry name" value="Metallo-beta-lactamase_dom"/>
</dbReference>
<dbReference type="InterPro" id="IPR041712">
    <property type="entry name" value="DHPS-like_MBL-fold"/>
</dbReference>
<dbReference type="AlphaFoldDB" id="A0A1C6HM42"/>
<reference evidence="2" key="1">
    <citation type="submission" date="2015-09" db="EMBL/GenBank/DDBJ databases">
        <authorList>
            <consortium name="Pathogen Informatics"/>
        </authorList>
    </citation>
    <scope>NUCLEOTIDE SEQUENCE</scope>
    <source>
        <strain evidence="2">2789STDY5834896</strain>
    </source>
</reference>
<gene>
    <name evidence="2" type="ORF">SAMEA3545359_00937</name>
</gene>
<evidence type="ECO:0000313" key="2">
    <source>
        <dbReference type="EMBL" id="SCJ58852.1"/>
    </source>
</evidence>
<dbReference type="InterPro" id="IPR001279">
    <property type="entry name" value="Metallo-B-lactamas"/>
</dbReference>
<dbReference type="Gene3D" id="3.60.15.10">
    <property type="entry name" value="Ribonuclease Z/Hydroxyacylglutathione hydrolase-like"/>
    <property type="match status" value="1"/>
</dbReference>
<evidence type="ECO:0000259" key="1">
    <source>
        <dbReference type="SMART" id="SM00849"/>
    </source>
</evidence>
<accession>A0A1C6HM42</accession>
<dbReference type="PANTHER" id="PTHR13754">
    <property type="entry name" value="METALLO-BETA-LACTAMASE SUPERFAMILY PROTEIN"/>
    <property type="match status" value="1"/>
</dbReference>
<dbReference type="CDD" id="cd07713">
    <property type="entry name" value="DHPS-like_MBL-fold"/>
    <property type="match status" value="1"/>
</dbReference>
<dbReference type="SUPFAM" id="SSF56281">
    <property type="entry name" value="Metallo-hydrolase/oxidoreductase"/>
    <property type="match status" value="1"/>
</dbReference>
<protein>
    <submittedName>
        <fullName evidence="2">Predicted metal-dependent RNase, consists of a metallo-beta-lactamase domain and an RNA-binding KH domain</fullName>
    </submittedName>
</protein>
<proteinExistence type="predicted"/>
<organism evidence="2">
    <name type="scientific">uncultured Anaerotruncus sp</name>
    <dbReference type="NCBI Taxonomy" id="905011"/>
    <lineage>
        <taxon>Bacteria</taxon>
        <taxon>Bacillati</taxon>
        <taxon>Bacillota</taxon>
        <taxon>Clostridia</taxon>
        <taxon>Eubacteriales</taxon>
        <taxon>Oscillospiraceae</taxon>
        <taxon>Anaerotruncus</taxon>
        <taxon>environmental samples</taxon>
    </lineage>
</organism>
<dbReference type="PANTHER" id="PTHR13754:SF13">
    <property type="entry name" value="METALLO-BETA-LACTAMASE SUPERFAMILY PROTEIN (AFU_ORTHOLOGUE AFUA_3G07630)"/>
    <property type="match status" value="1"/>
</dbReference>
<name>A0A1C6HM42_9FIRM</name>